<dbReference type="AlphaFoldDB" id="A0A2G5T3E7"/>
<evidence type="ECO:0000313" key="2">
    <source>
        <dbReference type="EMBL" id="PIC21713.1"/>
    </source>
</evidence>
<evidence type="ECO:0000256" key="1">
    <source>
        <dbReference type="SAM" id="MobiDB-lite"/>
    </source>
</evidence>
<feature type="region of interest" description="Disordered" evidence="1">
    <location>
        <begin position="57"/>
        <end position="95"/>
    </location>
</feature>
<proteinExistence type="predicted"/>
<dbReference type="Proteomes" id="UP000230233">
    <property type="component" value="Chromosome X"/>
</dbReference>
<feature type="region of interest" description="Disordered" evidence="1">
    <location>
        <begin position="19"/>
        <end position="42"/>
    </location>
</feature>
<accession>A0A2G5T3E7</accession>
<protein>
    <submittedName>
        <fullName evidence="2">Uncharacterized protein</fullName>
    </submittedName>
</protein>
<reference evidence="3" key="1">
    <citation type="submission" date="2017-10" db="EMBL/GenBank/DDBJ databases">
        <title>Rapid genome shrinkage in a self-fertile nematode reveals novel sperm competition proteins.</title>
        <authorList>
            <person name="Yin D."/>
            <person name="Schwarz E.M."/>
            <person name="Thomas C.G."/>
            <person name="Felde R.L."/>
            <person name="Korf I.F."/>
            <person name="Cutter A.D."/>
            <person name="Schartner C.M."/>
            <person name="Ralston E.J."/>
            <person name="Meyer B.J."/>
            <person name="Haag E.S."/>
        </authorList>
    </citation>
    <scope>NUCLEOTIDE SEQUENCE [LARGE SCALE GENOMIC DNA]</scope>
    <source>
        <strain evidence="3">JU1422</strain>
    </source>
</reference>
<organism evidence="2 3">
    <name type="scientific">Caenorhabditis nigoni</name>
    <dbReference type="NCBI Taxonomy" id="1611254"/>
    <lineage>
        <taxon>Eukaryota</taxon>
        <taxon>Metazoa</taxon>
        <taxon>Ecdysozoa</taxon>
        <taxon>Nematoda</taxon>
        <taxon>Chromadorea</taxon>
        <taxon>Rhabditida</taxon>
        <taxon>Rhabditina</taxon>
        <taxon>Rhabditomorpha</taxon>
        <taxon>Rhabditoidea</taxon>
        <taxon>Rhabditidae</taxon>
        <taxon>Peloderinae</taxon>
        <taxon>Caenorhabditis</taxon>
    </lineage>
</organism>
<feature type="compositionally biased region" description="Basic residues" evidence="1">
    <location>
        <begin position="70"/>
        <end position="80"/>
    </location>
</feature>
<name>A0A2G5T3E7_9PELO</name>
<dbReference type="EMBL" id="PDUG01000006">
    <property type="protein sequence ID" value="PIC21713.1"/>
    <property type="molecule type" value="Genomic_DNA"/>
</dbReference>
<comment type="caution">
    <text evidence="2">The sequence shown here is derived from an EMBL/GenBank/DDBJ whole genome shotgun (WGS) entry which is preliminary data.</text>
</comment>
<sequence length="95" mass="11066">MSPQSIFMKNHQDGHLCSENVQNHQHNHIRRRNTLPTSSVESVEAINSNRLSILPNRLKETKGMQSEGRRRQRRTSRKQKGTTQIYKTELSVTLE</sequence>
<keyword evidence="3" id="KW-1185">Reference proteome</keyword>
<gene>
    <name evidence="2" type="primary">Cnig_chr_X.g26452</name>
    <name evidence="2" type="ORF">B9Z55_026452</name>
</gene>
<evidence type="ECO:0000313" key="3">
    <source>
        <dbReference type="Proteomes" id="UP000230233"/>
    </source>
</evidence>